<reference evidence="1" key="1">
    <citation type="submission" date="2022-11" db="EMBL/GenBank/DDBJ databases">
        <title>The draft genomes of two Enterobacter strains.</title>
        <authorList>
            <person name="He Y."/>
            <person name="Wu S."/>
            <person name="Feng Y."/>
            <person name="Zong Z."/>
        </authorList>
    </citation>
    <scope>NUCLEOTIDE SEQUENCE</scope>
    <source>
        <strain evidence="1">155092</strain>
    </source>
</reference>
<evidence type="ECO:0000313" key="2">
    <source>
        <dbReference type="Proteomes" id="UP001163211"/>
    </source>
</evidence>
<accession>A0ABT3XFW5</accession>
<dbReference type="Proteomes" id="UP001163211">
    <property type="component" value="Unassembled WGS sequence"/>
</dbReference>
<sequence>MKYIYDAKTNAFYPVALKESYIAKGLWPESDIEIDEETFAEFQKPPVGKMSVAGDDGYPVWVDIPPPTHEQLVAIADAEKQSLIDQTNEYINSKQWPGKAAIGRLKDTEKSQYNEWLDYLDELEALDTSIAPDIEWPVKPE</sequence>
<keyword evidence="2" id="KW-1185">Reference proteome</keyword>
<dbReference type="PANTHER" id="PTHR34413">
    <property type="entry name" value="PROPHAGE TAIL FIBER ASSEMBLY PROTEIN HOMOLOG TFAE-RELATED-RELATED"/>
    <property type="match status" value="1"/>
</dbReference>
<name>A0ABT3XFW5_9ENTR</name>
<dbReference type="PANTHER" id="PTHR34413:SF1">
    <property type="entry name" value="CYTOPLASMIC PROTEIN"/>
    <property type="match status" value="1"/>
</dbReference>
<protein>
    <submittedName>
        <fullName evidence="1">Tail fiber assembly protein</fullName>
    </submittedName>
</protein>
<organism evidence="1 2">
    <name type="scientific">Enterobacter pseudoroggenkampii</name>
    <dbReference type="NCBI Taxonomy" id="2996112"/>
    <lineage>
        <taxon>Bacteria</taxon>
        <taxon>Pseudomonadati</taxon>
        <taxon>Pseudomonadota</taxon>
        <taxon>Gammaproteobacteria</taxon>
        <taxon>Enterobacterales</taxon>
        <taxon>Enterobacteriaceae</taxon>
        <taxon>Enterobacter</taxon>
    </lineage>
</organism>
<comment type="caution">
    <text evidence="1">The sequence shown here is derived from an EMBL/GenBank/DDBJ whole genome shotgun (WGS) entry which is preliminary data.</text>
</comment>
<gene>
    <name evidence="1" type="ORF">OTG14_17150</name>
</gene>
<dbReference type="Pfam" id="PF02413">
    <property type="entry name" value="Caudo_TAP"/>
    <property type="match status" value="1"/>
</dbReference>
<dbReference type="InterPro" id="IPR051220">
    <property type="entry name" value="TFA_Chaperone"/>
</dbReference>
<proteinExistence type="predicted"/>
<evidence type="ECO:0000313" key="1">
    <source>
        <dbReference type="EMBL" id="MCX8304683.1"/>
    </source>
</evidence>
<dbReference type="InterPro" id="IPR003458">
    <property type="entry name" value="Phage_T4_Gp38_tail_assem"/>
</dbReference>
<dbReference type="EMBL" id="JAPMLV010000004">
    <property type="protein sequence ID" value="MCX8304683.1"/>
    <property type="molecule type" value="Genomic_DNA"/>
</dbReference>
<dbReference type="RefSeq" id="WP_257122587.1">
    <property type="nucleotide sequence ID" value="NZ_JAPMLV010000004.1"/>
</dbReference>